<comment type="caution">
    <text evidence="2">The sequence shown here is derived from an EMBL/GenBank/DDBJ whole genome shotgun (WGS) entry which is preliminary data.</text>
</comment>
<organism evidence="2 3">
    <name type="scientific">Glutamicibacter soli</name>
    <dbReference type="NCBI Taxonomy" id="453836"/>
    <lineage>
        <taxon>Bacteria</taxon>
        <taxon>Bacillati</taxon>
        <taxon>Actinomycetota</taxon>
        <taxon>Actinomycetes</taxon>
        <taxon>Micrococcales</taxon>
        <taxon>Micrococcaceae</taxon>
        <taxon>Glutamicibacter</taxon>
    </lineage>
</organism>
<dbReference type="InterPro" id="IPR025334">
    <property type="entry name" value="DUF4240"/>
</dbReference>
<evidence type="ECO:0000313" key="3">
    <source>
        <dbReference type="Proteomes" id="UP000252167"/>
    </source>
</evidence>
<accession>A0A365YKD9</accession>
<dbReference type="Pfam" id="PF14024">
    <property type="entry name" value="DUF4240"/>
    <property type="match status" value="1"/>
</dbReference>
<dbReference type="RefSeq" id="WP_113606765.1">
    <property type="nucleotide sequence ID" value="NZ_POAF01000002.1"/>
</dbReference>
<protein>
    <recommendedName>
        <fullName evidence="1">DUF4240 domain-containing protein</fullName>
    </recommendedName>
</protein>
<proteinExistence type="predicted"/>
<keyword evidence="3" id="KW-1185">Reference proteome</keyword>
<evidence type="ECO:0000259" key="1">
    <source>
        <dbReference type="Pfam" id="PF14024"/>
    </source>
</evidence>
<evidence type="ECO:0000313" key="2">
    <source>
        <dbReference type="EMBL" id="RBM02857.1"/>
    </source>
</evidence>
<name>A0A365YKD9_9MICC</name>
<reference evidence="2 3" key="1">
    <citation type="submission" date="2018-01" db="EMBL/GenBank/DDBJ databases">
        <title>Glutamicibacter soli strain NHPC-3 Whole genome sequence and assembly.</title>
        <authorList>
            <person name="Choudhury P."/>
            <person name="Gupta D."/>
            <person name="Sengupta K."/>
            <person name="Jawed A."/>
            <person name="Sultana N."/>
            <person name="Saha P."/>
        </authorList>
    </citation>
    <scope>NUCLEOTIDE SEQUENCE [LARGE SCALE GENOMIC DNA]</scope>
    <source>
        <strain evidence="2 3">NHPC-3</strain>
    </source>
</reference>
<gene>
    <name evidence="2" type="ORF">C1H84_05365</name>
</gene>
<sequence length="447" mass="50546">MRTSTLASYLSTVDHGNLIYNRYSAIDLKNLAELRPLWSVGVFYAKVTSLPAGYDWSPVTAVGFRWHECWVPVLRQPQINDIWIFNATQDALSTLDRKLTNKDAPGVLELVRPRISACDSWFMPYFEADRVGIVRCPEVDFAGAGAFGRIERLEFSEVSRVRNLAHFSDQGELNLLVLENIEIPDPETFWDIQAQRIVVRGYGRNLLWLYKIWPDRPDDWADRVRLDERLAADLDPEGSSGDLFEGYCGPVVEGDSSAQDADIEATAVVLEEITEQRFWHIIGRARESCDGDAEGLSEALREELRQSTQQEIVAFDRLFALKTHALYSWELWGVAYLLLGGCGDDEFTDVRTWVVAQGRDFYHSCLADPTLLGNGQLKDSAVVMDAEEIRYIPEEIFMEMTGTSIEEQYRDQPSASMAGQAPAGMPWDEYIGGLEARFPHIRALEGL</sequence>
<dbReference type="AlphaFoldDB" id="A0A365YKD9"/>
<dbReference type="EMBL" id="POAF01000002">
    <property type="protein sequence ID" value="RBM02857.1"/>
    <property type="molecule type" value="Genomic_DNA"/>
</dbReference>
<feature type="domain" description="DUF4240" evidence="1">
    <location>
        <begin position="274"/>
        <end position="397"/>
    </location>
</feature>
<dbReference type="Proteomes" id="UP000252167">
    <property type="component" value="Unassembled WGS sequence"/>
</dbReference>